<evidence type="ECO:0000256" key="1">
    <source>
        <dbReference type="SAM" id="MobiDB-lite"/>
    </source>
</evidence>
<organism evidence="2">
    <name type="scientific">Aeromonas hydrophila</name>
    <dbReference type="NCBI Taxonomy" id="644"/>
    <lineage>
        <taxon>Bacteria</taxon>
        <taxon>Pseudomonadati</taxon>
        <taxon>Pseudomonadota</taxon>
        <taxon>Gammaproteobacteria</taxon>
        <taxon>Aeromonadales</taxon>
        <taxon>Aeromonadaceae</taxon>
        <taxon>Aeromonas</taxon>
    </lineage>
</organism>
<name>A0A926FNR8_AERHY</name>
<sequence>MGGLAPQGRAIAGRSELQCCNRSRHTVGRRRYRAGVTDGVLLGHCQVPGRDGRQGSSPGGRPGPAAWPSGGVIAGGACCSAATAQGPCWPVTAPNWNHWWAKVSPCSCAI</sequence>
<gene>
    <name evidence="2" type="ORF">H2136_20825</name>
</gene>
<comment type="caution">
    <text evidence="2">The sequence shown here is derived from an EMBL/GenBank/DDBJ whole genome shotgun (WGS) entry which is preliminary data.</text>
</comment>
<dbReference type="AlphaFoldDB" id="A0A926FNR8"/>
<dbReference type="EMBL" id="JACLAN010000014">
    <property type="protein sequence ID" value="MBC8674385.1"/>
    <property type="molecule type" value="Genomic_DNA"/>
</dbReference>
<proteinExistence type="predicted"/>
<reference evidence="2" key="1">
    <citation type="submission" date="2020-07" db="EMBL/GenBank/DDBJ databases">
        <title>Carbapenem Resistant Aeromonas hydrophila Carrying blacphA7 Isolated from Two Solid Organ Transplant Patients.</title>
        <authorList>
            <person name="Hilt E."/>
            <person name="Fitzwater S.P."/>
            <person name="Ward K."/>
            <person name="De St Maurice A."/>
            <person name="Chandrasekaran S."/>
            <person name="Garner O.B."/>
            <person name="Yang S."/>
        </authorList>
    </citation>
    <scope>NUCLEOTIDE SEQUENCE</scope>
    <source>
        <strain evidence="2">B-1</strain>
    </source>
</reference>
<feature type="region of interest" description="Disordered" evidence="1">
    <location>
        <begin position="47"/>
        <end position="68"/>
    </location>
</feature>
<accession>A0A926FNR8</accession>
<evidence type="ECO:0000313" key="2">
    <source>
        <dbReference type="EMBL" id="MBC8674385.1"/>
    </source>
</evidence>
<protein>
    <submittedName>
        <fullName evidence="2">Uncharacterized protein</fullName>
    </submittedName>
</protein>